<keyword evidence="1" id="KW-0812">Transmembrane</keyword>
<evidence type="ECO:0000313" key="3">
    <source>
        <dbReference type="Proteomes" id="UP000178235"/>
    </source>
</evidence>
<evidence type="ECO:0000313" key="2">
    <source>
        <dbReference type="EMBL" id="OGI68489.1"/>
    </source>
</evidence>
<feature type="transmembrane region" description="Helical" evidence="1">
    <location>
        <begin position="79"/>
        <end position="102"/>
    </location>
</feature>
<dbReference type="EMBL" id="MFTS01000003">
    <property type="protein sequence ID" value="OGI68489.1"/>
    <property type="molecule type" value="Genomic_DNA"/>
</dbReference>
<name>A0A1F6VFY1_9BACT</name>
<dbReference type="AlphaFoldDB" id="A0A1F6VFY1"/>
<dbReference type="Proteomes" id="UP000178235">
    <property type="component" value="Unassembled WGS sequence"/>
</dbReference>
<feature type="transmembrane region" description="Helical" evidence="1">
    <location>
        <begin position="114"/>
        <end position="131"/>
    </location>
</feature>
<protein>
    <recommendedName>
        <fullName evidence="4">DoxX family protein</fullName>
    </recommendedName>
</protein>
<accession>A0A1F6VFY1</accession>
<comment type="caution">
    <text evidence="2">The sequence shown here is derived from an EMBL/GenBank/DDBJ whole genome shotgun (WGS) entry which is preliminary data.</text>
</comment>
<evidence type="ECO:0008006" key="4">
    <source>
        <dbReference type="Google" id="ProtNLM"/>
    </source>
</evidence>
<feature type="transmembrane region" description="Helical" evidence="1">
    <location>
        <begin position="50"/>
        <end position="72"/>
    </location>
</feature>
<evidence type="ECO:0000256" key="1">
    <source>
        <dbReference type="SAM" id="Phobius"/>
    </source>
</evidence>
<proteinExistence type="predicted"/>
<gene>
    <name evidence="2" type="ORF">A2738_01230</name>
</gene>
<feature type="transmembrane region" description="Helical" evidence="1">
    <location>
        <begin position="12"/>
        <end position="30"/>
    </location>
</feature>
<keyword evidence="1" id="KW-0472">Membrane</keyword>
<sequence length="147" mass="16845">MERFFQKISLPFSRFAIFLVYFWFGILKVFDESPANPLVSELLGRTMPFMSFETFIICFGIFEMLIGILFLVPKFTKPVMLLLAAHLAMITMPLFLLPEVAWQGFLVPTMEGQYIIKNILIVAAAIFIFAFNGKNSIWQSSTSSQPR</sequence>
<reference evidence="2 3" key="1">
    <citation type="journal article" date="2016" name="Nat. Commun.">
        <title>Thousands of microbial genomes shed light on interconnected biogeochemical processes in an aquifer system.</title>
        <authorList>
            <person name="Anantharaman K."/>
            <person name="Brown C.T."/>
            <person name="Hug L.A."/>
            <person name="Sharon I."/>
            <person name="Castelle C.J."/>
            <person name="Probst A.J."/>
            <person name="Thomas B.C."/>
            <person name="Singh A."/>
            <person name="Wilkins M.J."/>
            <person name="Karaoz U."/>
            <person name="Brodie E.L."/>
            <person name="Williams K.H."/>
            <person name="Hubbard S.S."/>
            <person name="Banfield J.F."/>
        </authorList>
    </citation>
    <scope>NUCLEOTIDE SEQUENCE [LARGE SCALE GENOMIC DNA]</scope>
</reference>
<keyword evidence="1" id="KW-1133">Transmembrane helix</keyword>
<organism evidence="2 3">
    <name type="scientific">Candidatus Nomurabacteria bacterium RIFCSPHIGHO2_01_FULL_42_15</name>
    <dbReference type="NCBI Taxonomy" id="1801742"/>
    <lineage>
        <taxon>Bacteria</taxon>
        <taxon>Candidatus Nomuraibacteriota</taxon>
    </lineage>
</organism>